<feature type="domain" description="HTH lysR-type" evidence="5">
    <location>
        <begin position="5"/>
        <end position="63"/>
    </location>
</feature>
<evidence type="ECO:0000256" key="4">
    <source>
        <dbReference type="ARBA" id="ARBA00023163"/>
    </source>
</evidence>
<evidence type="ECO:0000259" key="5">
    <source>
        <dbReference type="PROSITE" id="PS50931"/>
    </source>
</evidence>
<dbReference type="EMBL" id="JACIIU010000002">
    <property type="protein sequence ID" value="MBB6260377.1"/>
    <property type="molecule type" value="Genomic_DNA"/>
</dbReference>
<comment type="caution">
    <text evidence="6">The sequence shown here is derived from an EMBL/GenBank/DDBJ whole genome shotgun (WGS) entry which is preliminary data.</text>
</comment>
<reference evidence="6 7" key="1">
    <citation type="submission" date="2020-08" db="EMBL/GenBank/DDBJ databases">
        <title>Genomic Encyclopedia of Type Strains, Phase IV (KMG-IV): sequencing the most valuable type-strain genomes for metagenomic binning, comparative biology and taxonomic classification.</title>
        <authorList>
            <person name="Goeker M."/>
        </authorList>
    </citation>
    <scope>NUCLEOTIDE SEQUENCE [LARGE SCALE GENOMIC DNA]</scope>
    <source>
        <strain evidence="6 7">DSM 22336</strain>
    </source>
</reference>
<keyword evidence="7" id="KW-1185">Reference proteome</keyword>
<dbReference type="Gene3D" id="3.40.190.10">
    <property type="entry name" value="Periplasmic binding protein-like II"/>
    <property type="match status" value="2"/>
</dbReference>
<dbReference type="PANTHER" id="PTHR30346">
    <property type="entry name" value="TRANSCRIPTIONAL DUAL REGULATOR HCAR-RELATED"/>
    <property type="match status" value="1"/>
</dbReference>
<dbReference type="Pfam" id="PF03466">
    <property type="entry name" value="LysR_substrate"/>
    <property type="match status" value="1"/>
</dbReference>
<dbReference type="PANTHER" id="PTHR30346:SF0">
    <property type="entry name" value="HCA OPERON TRANSCRIPTIONAL ACTIVATOR HCAR"/>
    <property type="match status" value="1"/>
</dbReference>
<dbReference type="SUPFAM" id="SSF46785">
    <property type="entry name" value="Winged helix' DNA-binding domain"/>
    <property type="match status" value="1"/>
</dbReference>
<dbReference type="InterPro" id="IPR036388">
    <property type="entry name" value="WH-like_DNA-bd_sf"/>
</dbReference>
<dbReference type="InterPro" id="IPR005119">
    <property type="entry name" value="LysR_subst-bd"/>
</dbReference>
<dbReference type="InterPro" id="IPR036390">
    <property type="entry name" value="WH_DNA-bd_sf"/>
</dbReference>
<proteinExistence type="inferred from homology"/>
<dbReference type="SUPFAM" id="SSF53850">
    <property type="entry name" value="Periplasmic binding protein-like II"/>
    <property type="match status" value="1"/>
</dbReference>
<evidence type="ECO:0000256" key="2">
    <source>
        <dbReference type="ARBA" id="ARBA00023015"/>
    </source>
</evidence>
<dbReference type="Pfam" id="PF00126">
    <property type="entry name" value="HTH_1"/>
    <property type="match status" value="1"/>
</dbReference>
<dbReference type="Gene3D" id="1.10.10.10">
    <property type="entry name" value="Winged helix-like DNA-binding domain superfamily/Winged helix DNA-binding domain"/>
    <property type="match status" value="1"/>
</dbReference>
<dbReference type="GO" id="GO:0003700">
    <property type="term" value="F:DNA-binding transcription factor activity"/>
    <property type="evidence" value="ECO:0007669"/>
    <property type="project" value="InterPro"/>
</dbReference>
<evidence type="ECO:0000256" key="3">
    <source>
        <dbReference type="ARBA" id="ARBA00023125"/>
    </source>
</evidence>
<keyword evidence="2" id="KW-0805">Transcription regulation</keyword>
<gene>
    <name evidence="6" type="ORF">FHS77_000901</name>
</gene>
<keyword evidence="3 6" id="KW-0238">DNA-binding</keyword>
<comment type="similarity">
    <text evidence="1">Belongs to the LysR transcriptional regulatory family.</text>
</comment>
<dbReference type="Proteomes" id="UP000555393">
    <property type="component" value="Unassembled WGS sequence"/>
</dbReference>
<dbReference type="InterPro" id="IPR000847">
    <property type="entry name" value="LysR_HTH_N"/>
</dbReference>
<accession>A0A841LV45</accession>
<evidence type="ECO:0000313" key="6">
    <source>
        <dbReference type="EMBL" id="MBB6260377.1"/>
    </source>
</evidence>
<sequence>MFKSVSIRQLEYIRHVANIGSITQTAQLINISPSSIREAITAAETELGVRLFFRTPAKGVSLTTEGQRFLLLAEPLFEAKAQFEHQVAGIAKQNEQELTIGVIGNVGAMVVPELIKNLSETVPFSRFNIVELESSNLVESVRTGKLIAGFGLNDFLHPSLKFVELFPTQVHIAVNAAHSLAQKAELELSEMANEPFIFPNFGGASSYYSGLFDHHNIRPNTRYMVNSTEMARRLIEEGLGYSTFNARPSIHRHNPEPMIKRIPLKTDYWSPTFGMFYLLSSTFSNALNNIEKAARATWRQSK</sequence>
<dbReference type="AlphaFoldDB" id="A0A841LV45"/>
<keyword evidence="4" id="KW-0804">Transcription</keyword>
<name>A0A841LV45_9HYPH</name>
<dbReference type="GO" id="GO:0003677">
    <property type="term" value="F:DNA binding"/>
    <property type="evidence" value="ECO:0007669"/>
    <property type="project" value="UniProtKB-KW"/>
</dbReference>
<dbReference type="PROSITE" id="PS50931">
    <property type="entry name" value="HTH_LYSR"/>
    <property type="match status" value="1"/>
</dbReference>
<evidence type="ECO:0000256" key="1">
    <source>
        <dbReference type="ARBA" id="ARBA00009437"/>
    </source>
</evidence>
<evidence type="ECO:0000313" key="7">
    <source>
        <dbReference type="Proteomes" id="UP000555393"/>
    </source>
</evidence>
<protein>
    <submittedName>
        <fullName evidence="6">DNA-binding transcriptional LysR family regulator</fullName>
    </submittedName>
</protein>
<organism evidence="6 7">
    <name type="scientific">Paenochrobactrum gallinarii</name>
    <dbReference type="NCBI Taxonomy" id="643673"/>
    <lineage>
        <taxon>Bacteria</taxon>
        <taxon>Pseudomonadati</taxon>
        <taxon>Pseudomonadota</taxon>
        <taxon>Alphaproteobacteria</taxon>
        <taxon>Hyphomicrobiales</taxon>
        <taxon>Brucellaceae</taxon>
        <taxon>Paenochrobactrum</taxon>
    </lineage>
</organism>
<dbReference type="RefSeq" id="WP_184220533.1">
    <property type="nucleotide sequence ID" value="NZ_JACIIU010000002.1"/>
</dbReference>
<dbReference type="GO" id="GO:0032993">
    <property type="term" value="C:protein-DNA complex"/>
    <property type="evidence" value="ECO:0007669"/>
    <property type="project" value="TreeGrafter"/>
</dbReference>